<proteinExistence type="predicted"/>
<dbReference type="SUPFAM" id="SSF56112">
    <property type="entry name" value="Protein kinase-like (PK-like)"/>
    <property type="match status" value="1"/>
</dbReference>
<reference evidence="1 2" key="1">
    <citation type="journal article" date="2023" name="BMC Biotechnol.">
        <title>Vitis rotundifolia cv Carlos genome sequencing.</title>
        <authorList>
            <person name="Huff M."/>
            <person name="Hulse-Kemp A."/>
            <person name="Scheffler B."/>
            <person name="Youngblood R."/>
            <person name="Simpson S."/>
            <person name="Babiker E."/>
            <person name="Staton M."/>
        </authorList>
    </citation>
    <scope>NUCLEOTIDE SEQUENCE [LARGE SCALE GENOMIC DNA]</scope>
    <source>
        <tissue evidence="1">Leaf</tissue>
    </source>
</reference>
<name>A0AA39A7I0_VITRO</name>
<protein>
    <recommendedName>
        <fullName evidence="3">Protein kinase domain-containing protein</fullName>
    </recommendedName>
</protein>
<dbReference type="GO" id="GO:0007165">
    <property type="term" value="P:signal transduction"/>
    <property type="evidence" value="ECO:0007669"/>
    <property type="project" value="TreeGrafter"/>
</dbReference>
<dbReference type="Proteomes" id="UP001168098">
    <property type="component" value="Unassembled WGS sequence"/>
</dbReference>
<evidence type="ECO:0000313" key="1">
    <source>
        <dbReference type="EMBL" id="KAJ9702390.1"/>
    </source>
</evidence>
<dbReference type="Gene3D" id="1.10.510.10">
    <property type="entry name" value="Transferase(Phosphotransferase) domain 1"/>
    <property type="match status" value="1"/>
</dbReference>
<sequence length="169" mass="19544">MVSGKPAWEDCGADTLFRIQFSDELPKFPAQLSNLGRDFLEKCLRREPTERWSCDQLLQHPFISSSSPNYIIEASPRLVLDCFSRADLKSIEERRSCRVEKSRVELEELEGIGAELANAVWFQREKRLNCCYLNKYKARNSDSLIRSMGESALTMEILVVNKFRTFVVK</sequence>
<dbReference type="EMBL" id="JARBHA010000004">
    <property type="protein sequence ID" value="KAJ9702390.1"/>
    <property type="molecule type" value="Genomic_DNA"/>
</dbReference>
<accession>A0AA39A7I0</accession>
<organism evidence="1 2">
    <name type="scientific">Vitis rotundifolia</name>
    <name type="common">Muscadine grape</name>
    <dbReference type="NCBI Taxonomy" id="103349"/>
    <lineage>
        <taxon>Eukaryota</taxon>
        <taxon>Viridiplantae</taxon>
        <taxon>Streptophyta</taxon>
        <taxon>Embryophyta</taxon>
        <taxon>Tracheophyta</taxon>
        <taxon>Spermatophyta</taxon>
        <taxon>Magnoliopsida</taxon>
        <taxon>eudicotyledons</taxon>
        <taxon>Gunneridae</taxon>
        <taxon>Pentapetalae</taxon>
        <taxon>rosids</taxon>
        <taxon>Vitales</taxon>
        <taxon>Vitaceae</taxon>
        <taxon>Viteae</taxon>
        <taxon>Vitis</taxon>
    </lineage>
</organism>
<gene>
    <name evidence="1" type="ORF">PVL29_004226</name>
</gene>
<evidence type="ECO:0000313" key="2">
    <source>
        <dbReference type="Proteomes" id="UP001168098"/>
    </source>
</evidence>
<dbReference type="AlphaFoldDB" id="A0AA39A7I0"/>
<dbReference type="InterPro" id="IPR011009">
    <property type="entry name" value="Kinase-like_dom_sf"/>
</dbReference>
<dbReference type="GO" id="GO:0004672">
    <property type="term" value="F:protein kinase activity"/>
    <property type="evidence" value="ECO:0007669"/>
    <property type="project" value="TreeGrafter"/>
</dbReference>
<keyword evidence="2" id="KW-1185">Reference proteome</keyword>
<comment type="caution">
    <text evidence="1">The sequence shown here is derived from an EMBL/GenBank/DDBJ whole genome shotgun (WGS) entry which is preliminary data.</text>
</comment>
<evidence type="ECO:0008006" key="3">
    <source>
        <dbReference type="Google" id="ProtNLM"/>
    </source>
</evidence>
<dbReference type="PANTHER" id="PTHR48011:SF7">
    <property type="entry name" value="F10K1.14 PROTEIN"/>
    <property type="match status" value="1"/>
</dbReference>
<dbReference type="PANTHER" id="PTHR48011">
    <property type="entry name" value="CCR4-NOT TRANSCRIPTIONAL COMPLEX SUBUNIT CAF120-RELATED"/>
    <property type="match status" value="1"/>
</dbReference>
<dbReference type="InterPro" id="IPR052751">
    <property type="entry name" value="Plant_MAPKKK"/>
</dbReference>